<keyword evidence="2" id="KW-1015">Disulfide bond</keyword>
<dbReference type="STRING" id="244447.ENSCSEP00000012649"/>
<dbReference type="RefSeq" id="XP_008328615.1">
    <property type="nucleotide sequence ID" value="XM_008330393.3"/>
</dbReference>
<keyword evidence="4" id="KW-0732">Signal</keyword>
<reference evidence="5 6" key="1">
    <citation type="journal article" date="2014" name="Nat. Genet.">
        <title>Whole-genome sequence of a flatfish provides insights into ZW sex chromosome evolution and adaptation to a benthic lifestyle.</title>
        <authorList>
            <person name="Chen S."/>
            <person name="Zhang G."/>
            <person name="Shao C."/>
            <person name="Huang Q."/>
            <person name="Liu G."/>
            <person name="Zhang P."/>
            <person name="Song W."/>
            <person name="An N."/>
            <person name="Chalopin D."/>
            <person name="Volff J.N."/>
            <person name="Hong Y."/>
            <person name="Li Q."/>
            <person name="Sha Z."/>
            <person name="Zhou H."/>
            <person name="Xie M."/>
            <person name="Yu Q."/>
            <person name="Liu Y."/>
            <person name="Xiang H."/>
            <person name="Wang N."/>
            <person name="Wu K."/>
            <person name="Yang C."/>
            <person name="Zhou Q."/>
            <person name="Liao X."/>
            <person name="Yang L."/>
            <person name="Hu Q."/>
            <person name="Zhang J."/>
            <person name="Meng L."/>
            <person name="Jin L."/>
            <person name="Tian Y."/>
            <person name="Lian J."/>
            <person name="Yang J."/>
            <person name="Miao G."/>
            <person name="Liu S."/>
            <person name="Liang Z."/>
            <person name="Yan F."/>
            <person name="Li Y."/>
            <person name="Sun B."/>
            <person name="Zhang H."/>
            <person name="Zhang J."/>
            <person name="Zhu Y."/>
            <person name="Du M."/>
            <person name="Zhao Y."/>
            <person name="Schartl M."/>
            <person name="Tang Q."/>
            <person name="Wang J."/>
        </authorList>
    </citation>
    <scope>NUCLEOTIDE SEQUENCE</scope>
</reference>
<dbReference type="InterPro" id="IPR000884">
    <property type="entry name" value="TSP1_rpt"/>
</dbReference>
<name>A0A3P8VEI0_CYNSE</name>
<evidence type="ECO:0000256" key="4">
    <source>
        <dbReference type="SAM" id="SignalP"/>
    </source>
</evidence>
<feature type="chain" id="PRO_5018029868" evidence="4">
    <location>
        <begin position="20"/>
        <end position="563"/>
    </location>
</feature>
<dbReference type="Ensembl" id="ENSCSET00000012801.1">
    <property type="protein sequence ID" value="ENSCSEP00000012649.1"/>
    <property type="gene ID" value="ENSCSEG00000008176.1"/>
</dbReference>
<dbReference type="KEGG" id="csem:103393426"/>
<dbReference type="GeneTree" id="ENSGT00440000038972"/>
<protein>
    <submittedName>
        <fullName evidence="5">Complement factor properdin</fullName>
    </submittedName>
</protein>
<keyword evidence="1" id="KW-0677">Repeat</keyword>
<dbReference type="InParanoid" id="A0A3P8VEI0"/>
<dbReference type="GeneID" id="103393426"/>
<dbReference type="InterPro" id="IPR049536">
    <property type="entry name" value="CFP_TSR-0"/>
</dbReference>
<dbReference type="FunFam" id="2.20.100.10:FF:000001">
    <property type="entry name" value="semaphorin-5A isoform X1"/>
    <property type="match status" value="1"/>
</dbReference>
<evidence type="ECO:0000313" key="6">
    <source>
        <dbReference type="Proteomes" id="UP000265120"/>
    </source>
</evidence>
<accession>A0A3P8VEI0</accession>
<dbReference type="AlphaFoldDB" id="A0A3P8VEI0"/>
<dbReference type="PANTHER" id="PTHR22906">
    <property type="entry name" value="PROPERDIN"/>
    <property type="match status" value="1"/>
</dbReference>
<dbReference type="FunFam" id="2.20.100.10:FF:000007">
    <property type="entry name" value="Thrombospondin 1"/>
    <property type="match status" value="1"/>
</dbReference>
<reference evidence="5" key="2">
    <citation type="submission" date="2025-08" db="UniProtKB">
        <authorList>
            <consortium name="Ensembl"/>
        </authorList>
    </citation>
    <scope>IDENTIFICATION</scope>
</reference>
<evidence type="ECO:0000256" key="2">
    <source>
        <dbReference type="ARBA" id="ARBA00023157"/>
    </source>
</evidence>
<feature type="compositionally biased region" description="Polar residues" evidence="3">
    <location>
        <begin position="205"/>
        <end position="216"/>
    </location>
</feature>
<sequence length="563" mass="61069">MDVLPVLLLLLSSAVCSECVRCFAGFNLTLGQCSREVGDVNQKECCQNPDYGFLTEDGSCQSCGVQTWSPWSSWSHCNVLCGEGVRQRSRKCFGVLTPECHDPPDTLETEACDGTCCDAKGWSSWNAWSSCSVTCGVGGVRKRERVCSSPPDCHLSCIGLLAETEPCPNVKTCPVHGSWSPWAPWSGCSGTCIDNDIIPHKSRQRSCSSPAPSTDTEPPGDSCSGSDSEVSGCTELPNCPVHGNWGEWALPGPCSSACGEGLQMSVRLCDNPAPNYGGKYCEGTNARTQECRSQCPVHGFWTGWSAWSDCSSSCATKGNTPMRSRSRSCSNPAPSSSPRGKDCMGNGEMMEKCANIPPCSVDGGWTPWSPFTPCPVTCGVGAQHSHRSCTNPAPQHGGKACDGEAHQRRTCSTAVHCPVHGSWSEWTSWTDCIYRFGVNKPINCKKMQGKQNRERECLHRAHNGSFCIGTEQFETRGCYSIGGCLLKGNWQGWGDWSLCRPACGGNPIRFRRKICEIDYSIYNNRENRIAYHGKPTPDCDNLPEGEVGFERKPCHNVPPCAVG</sequence>
<dbReference type="Pfam" id="PF18487">
    <property type="entry name" value="TSR"/>
    <property type="match status" value="1"/>
</dbReference>
<dbReference type="InterPro" id="IPR054019">
    <property type="entry name" value="CFP_TSR_C"/>
</dbReference>
<feature type="region of interest" description="Disordered" evidence="3">
    <location>
        <begin position="317"/>
        <end position="343"/>
    </location>
</feature>
<evidence type="ECO:0000313" key="5">
    <source>
        <dbReference type="Ensembl" id="ENSCSEP00000012649.1"/>
    </source>
</evidence>
<organism evidence="5 6">
    <name type="scientific">Cynoglossus semilaevis</name>
    <name type="common">Tongue sole</name>
    <dbReference type="NCBI Taxonomy" id="244447"/>
    <lineage>
        <taxon>Eukaryota</taxon>
        <taxon>Metazoa</taxon>
        <taxon>Chordata</taxon>
        <taxon>Craniata</taxon>
        <taxon>Vertebrata</taxon>
        <taxon>Euteleostomi</taxon>
        <taxon>Actinopterygii</taxon>
        <taxon>Neopterygii</taxon>
        <taxon>Teleostei</taxon>
        <taxon>Neoteleostei</taxon>
        <taxon>Acanthomorphata</taxon>
        <taxon>Carangaria</taxon>
        <taxon>Pleuronectiformes</taxon>
        <taxon>Pleuronectoidei</taxon>
        <taxon>Cynoglossidae</taxon>
        <taxon>Cynoglossinae</taxon>
        <taxon>Cynoglossus</taxon>
    </lineage>
</organism>
<keyword evidence="6" id="KW-1185">Reference proteome</keyword>
<dbReference type="OMA" id="CQACRSP"/>
<reference evidence="5" key="3">
    <citation type="submission" date="2025-09" db="UniProtKB">
        <authorList>
            <consortium name="Ensembl"/>
        </authorList>
    </citation>
    <scope>IDENTIFICATION</scope>
</reference>
<dbReference type="Gene3D" id="2.20.100.10">
    <property type="entry name" value="Thrombospondin type-1 (TSP1) repeat"/>
    <property type="match status" value="7"/>
</dbReference>
<dbReference type="OrthoDB" id="446173at2759"/>
<dbReference type="PANTHER" id="PTHR22906:SF21">
    <property type="entry name" value="SEMA DOMAIN-CONTAINING PROTEIN"/>
    <property type="match status" value="1"/>
</dbReference>
<dbReference type="FunCoup" id="A0A3P8VEI0">
    <property type="interactions" value="322"/>
</dbReference>
<proteinExistence type="predicted"/>
<dbReference type="InterPro" id="IPR036383">
    <property type="entry name" value="TSP1_rpt_sf"/>
</dbReference>
<dbReference type="SUPFAM" id="SSF82895">
    <property type="entry name" value="TSP-1 type 1 repeat"/>
    <property type="match status" value="7"/>
</dbReference>
<evidence type="ECO:0000256" key="1">
    <source>
        <dbReference type="ARBA" id="ARBA00022737"/>
    </source>
</evidence>
<dbReference type="PROSITE" id="PS50092">
    <property type="entry name" value="TSP1"/>
    <property type="match status" value="8"/>
</dbReference>
<dbReference type="Proteomes" id="UP000265120">
    <property type="component" value="Chromosome 17"/>
</dbReference>
<feature type="compositionally biased region" description="Low complexity" evidence="3">
    <location>
        <begin position="327"/>
        <end position="338"/>
    </location>
</feature>
<feature type="signal peptide" evidence="4">
    <location>
        <begin position="1"/>
        <end position="19"/>
    </location>
</feature>
<dbReference type="InterPro" id="IPR052065">
    <property type="entry name" value="Compl_asym_regulator"/>
</dbReference>
<dbReference type="SMART" id="SM00209">
    <property type="entry name" value="TSP1"/>
    <property type="match status" value="8"/>
</dbReference>
<dbReference type="Pfam" id="PF00090">
    <property type="entry name" value="TSP_1"/>
    <property type="match status" value="6"/>
</dbReference>
<dbReference type="PRINTS" id="PR01705">
    <property type="entry name" value="TSP1REPEAT"/>
</dbReference>
<evidence type="ECO:0000256" key="3">
    <source>
        <dbReference type="SAM" id="MobiDB-lite"/>
    </source>
</evidence>
<feature type="region of interest" description="Disordered" evidence="3">
    <location>
        <begin position="203"/>
        <end position="228"/>
    </location>
</feature>
<dbReference type="Pfam" id="PF22195">
    <property type="entry name" value="TSP1_CFP_C"/>
    <property type="match status" value="1"/>
</dbReference>